<dbReference type="AlphaFoldDB" id="A0A9W4DL54"/>
<organism evidence="2 3">
    <name type="scientific">Actinacidiphila cocklensis</name>
    <dbReference type="NCBI Taxonomy" id="887465"/>
    <lineage>
        <taxon>Bacteria</taxon>
        <taxon>Bacillati</taxon>
        <taxon>Actinomycetota</taxon>
        <taxon>Actinomycetes</taxon>
        <taxon>Kitasatosporales</taxon>
        <taxon>Streptomycetaceae</taxon>
        <taxon>Actinacidiphila</taxon>
    </lineage>
</organism>
<protein>
    <recommendedName>
        <fullName evidence="4">Transposase</fullName>
    </recommendedName>
</protein>
<reference evidence="2" key="1">
    <citation type="submission" date="2021-05" db="EMBL/GenBank/DDBJ databases">
        <authorList>
            <person name="Arsene-Ploetze F."/>
        </authorList>
    </citation>
    <scope>NUCLEOTIDE SEQUENCE</scope>
    <source>
        <strain evidence="2">DSM 42138</strain>
    </source>
</reference>
<feature type="region of interest" description="Disordered" evidence="1">
    <location>
        <begin position="17"/>
        <end position="57"/>
    </location>
</feature>
<name>A0A9W4DL54_9ACTN</name>
<gene>
    <name evidence="2" type="ORF">SCOCK_150139</name>
</gene>
<proteinExistence type="predicted"/>
<keyword evidence="3" id="KW-1185">Reference proteome</keyword>
<dbReference type="EMBL" id="CAJSLV010000043">
    <property type="protein sequence ID" value="CAG6392167.1"/>
    <property type="molecule type" value="Genomic_DNA"/>
</dbReference>
<evidence type="ECO:0008006" key="4">
    <source>
        <dbReference type="Google" id="ProtNLM"/>
    </source>
</evidence>
<dbReference type="Proteomes" id="UP001152519">
    <property type="component" value="Unassembled WGS sequence"/>
</dbReference>
<comment type="caution">
    <text evidence="2">The sequence shown here is derived from an EMBL/GenBank/DDBJ whole genome shotgun (WGS) entry which is preliminary data.</text>
</comment>
<evidence type="ECO:0000256" key="1">
    <source>
        <dbReference type="SAM" id="MobiDB-lite"/>
    </source>
</evidence>
<accession>A0A9W4DL54</accession>
<evidence type="ECO:0000313" key="3">
    <source>
        <dbReference type="Proteomes" id="UP001152519"/>
    </source>
</evidence>
<evidence type="ECO:0000313" key="2">
    <source>
        <dbReference type="EMBL" id="CAG6392167.1"/>
    </source>
</evidence>
<sequence>MASGLVRVRPGGGVIEGLSGAVPAQRGPDRQTGAGVGARSAGPRVGRSAGDPDLKPQEGIWSLVKGEIGNLGAADLTEITRAVRRRLKRIRTAPSSSTAPKGRIVWENPRNGLLTISKVKNQAPDEEGMATSGCGARSSC</sequence>